<name>A0ABP9SEY3_9GAMM</name>
<comment type="subunit">
    <text evidence="11">Component of the replication restart primosome.</text>
</comment>
<evidence type="ECO:0000256" key="11">
    <source>
        <dbReference type="HAMAP-Rule" id="MF_00983"/>
    </source>
</evidence>
<keyword evidence="4 11" id="KW-0547">Nucleotide-binding</keyword>
<dbReference type="Gene3D" id="3.40.50.300">
    <property type="entry name" value="P-loop containing nucleotide triphosphate hydrolases"/>
    <property type="match status" value="2"/>
</dbReference>
<dbReference type="EC" id="5.6.2.4" evidence="11"/>
<dbReference type="Pfam" id="PF00271">
    <property type="entry name" value="Helicase_C"/>
    <property type="match status" value="1"/>
</dbReference>
<dbReference type="SUPFAM" id="SSF52540">
    <property type="entry name" value="P-loop containing nucleoside triphosphate hydrolases"/>
    <property type="match status" value="1"/>
</dbReference>
<dbReference type="Proteomes" id="UP001501600">
    <property type="component" value="Unassembled WGS sequence"/>
</dbReference>
<dbReference type="InterPro" id="IPR001650">
    <property type="entry name" value="Helicase_C-like"/>
</dbReference>
<feature type="domain" description="Helicase C-terminal" evidence="13">
    <location>
        <begin position="471"/>
        <end position="638"/>
    </location>
</feature>
<feature type="binding site" evidence="11">
    <location>
        <position position="436"/>
    </location>
    <ligand>
        <name>Zn(2+)</name>
        <dbReference type="ChEBI" id="CHEBI:29105"/>
        <label>1</label>
    </ligand>
</feature>
<keyword evidence="8 11" id="KW-0067">ATP-binding</keyword>
<dbReference type="NCBIfam" id="TIGR00595">
    <property type="entry name" value="priA"/>
    <property type="match status" value="1"/>
</dbReference>
<dbReference type="Gene3D" id="3.40.1440.60">
    <property type="entry name" value="PriA, 3(prime) DNA-binding domain"/>
    <property type="match status" value="1"/>
</dbReference>
<feature type="binding site" evidence="11">
    <location>
        <position position="466"/>
    </location>
    <ligand>
        <name>Zn(2+)</name>
        <dbReference type="ChEBI" id="CHEBI:29105"/>
        <label>2</label>
    </ligand>
</feature>
<dbReference type="PROSITE" id="PS51192">
    <property type="entry name" value="HELICASE_ATP_BIND_1"/>
    <property type="match status" value="1"/>
</dbReference>
<dbReference type="SMART" id="SM00487">
    <property type="entry name" value="DEXDc"/>
    <property type="match status" value="1"/>
</dbReference>
<dbReference type="InterPro" id="IPR042115">
    <property type="entry name" value="PriA_3primeBD_sf"/>
</dbReference>
<evidence type="ECO:0000256" key="3">
    <source>
        <dbReference type="ARBA" id="ARBA00022723"/>
    </source>
</evidence>
<dbReference type="Pfam" id="PF21213">
    <property type="entry name" value="WHD_PriA"/>
    <property type="match status" value="1"/>
</dbReference>
<dbReference type="PANTHER" id="PTHR30580">
    <property type="entry name" value="PRIMOSOMAL PROTEIN N"/>
    <property type="match status" value="1"/>
</dbReference>
<dbReference type="InterPro" id="IPR011545">
    <property type="entry name" value="DEAD/DEAH_box_helicase_dom"/>
</dbReference>
<keyword evidence="2 11" id="KW-0235">DNA replication</keyword>
<keyword evidence="3 11" id="KW-0479">Metal-binding</keyword>
<evidence type="ECO:0000256" key="7">
    <source>
        <dbReference type="ARBA" id="ARBA00022833"/>
    </source>
</evidence>
<keyword evidence="7 11" id="KW-0862">Zinc</keyword>
<dbReference type="InterPro" id="IPR005259">
    <property type="entry name" value="PriA"/>
</dbReference>
<feature type="binding site" evidence="11">
    <location>
        <position position="476"/>
    </location>
    <ligand>
        <name>Zn(2+)</name>
        <dbReference type="ChEBI" id="CHEBI:29105"/>
        <label>1</label>
    </ligand>
</feature>
<dbReference type="SMART" id="SM00490">
    <property type="entry name" value="HELICc"/>
    <property type="match status" value="1"/>
</dbReference>
<comment type="function">
    <text evidence="11">Initiates the restart of stalled replication forks, which reloads the replicative helicase on sites other than the origin of replication. Recognizes and binds to abandoned replication forks and remodels them to uncover a helicase loading site. Promotes assembly of the primosome at these replication forks.</text>
</comment>
<evidence type="ECO:0000259" key="13">
    <source>
        <dbReference type="PROSITE" id="PS51194"/>
    </source>
</evidence>
<dbReference type="InterPro" id="IPR048949">
    <property type="entry name" value="WHD_PriA"/>
</dbReference>
<evidence type="ECO:0000256" key="9">
    <source>
        <dbReference type="ARBA" id="ARBA00023125"/>
    </source>
</evidence>
<dbReference type="InterPro" id="IPR027417">
    <property type="entry name" value="P-loop_NTPase"/>
</dbReference>
<organism evidence="14 15">
    <name type="scientific">Ferrimonas gelatinilytica</name>
    <dbReference type="NCBI Taxonomy" id="1255257"/>
    <lineage>
        <taxon>Bacteria</taxon>
        <taxon>Pseudomonadati</taxon>
        <taxon>Pseudomonadota</taxon>
        <taxon>Gammaproteobacteria</taxon>
        <taxon>Alteromonadales</taxon>
        <taxon>Ferrimonadaceae</taxon>
        <taxon>Ferrimonas</taxon>
    </lineage>
</organism>
<dbReference type="NCBIfam" id="NF004067">
    <property type="entry name" value="PRK05580.1-4"/>
    <property type="match status" value="1"/>
</dbReference>
<dbReference type="InterPro" id="IPR041236">
    <property type="entry name" value="PriA_C"/>
</dbReference>
<gene>
    <name evidence="11 14" type="primary">priA</name>
    <name evidence="14" type="ORF">GCM10025772_27940</name>
</gene>
<feature type="binding site" evidence="11">
    <location>
        <position position="445"/>
    </location>
    <ligand>
        <name>Zn(2+)</name>
        <dbReference type="ChEBI" id="CHEBI:29105"/>
        <label>2</label>
    </ligand>
</feature>
<keyword evidence="1 11" id="KW-0639">Primosome</keyword>
<reference evidence="15" key="1">
    <citation type="journal article" date="2019" name="Int. J. Syst. Evol. Microbiol.">
        <title>The Global Catalogue of Microorganisms (GCM) 10K type strain sequencing project: providing services to taxonomists for standard genome sequencing and annotation.</title>
        <authorList>
            <consortium name="The Broad Institute Genomics Platform"/>
            <consortium name="The Broad Institute Genome Sequencing Center for Infectious Disease"/>
            <person name="Wu L."/>
            <person name="Ma J."/>
        </authorList>
    </citation>
    <scope>NUCLEOTIDE SEQUENCE [LARGE SCALE GENOMIC DNA]</scope>
    <source>
        <strain evidence="15">JCM 18720</strain>
    </source>
</reference>
<keyword evidence="10 11" id="KW-0413">Isomerase</keyword>
<proteinExistence type="inferred from homology"/>
<evidence type="ECO:0000256" key="8">
    <source>
        <dbReference type="ARBA" id="ARBA00022840"/>
    </source>
</evidence>
<dbReference type="InterPro" id="IPR014001">
    <property type="entry name" value="Helicase_ATP-bd"/>
</dbReference>
<evidence type="ECO:0000256" key="10">
    <source>
        <dbReference type="ARBA" id="ARBA00023235"/>
    </source>
</evidence>
<evidence type="ECO:0000313" key="14">
    <source>
        <dbReference type="EMBL" id="GAA5194609.1"/>
    </source>
</evidence>
<dbReference type="InterPro" id="IPR041222">
    <property type="entry name" value="PriA_3primeBD"/>
</dbReference>
<accession>A0ABP9SEY3</accession>
<dbReference type="Pfam" id="PF00270">
    <property type="entry name" value="DEAD"/>
    <property type="match status" value="1"/>
</dbReference>
<comment type="catalytic activity">
    <reaction evidence="11">
        <text>ATP + H2O = ADP + phosphate + H(+)</text>
        <dbReference type="Rhea" id="RHEA:13065"/>
        <dbReference type="ChEBI" id="CHEBI:15377"/>
        <dbReference type="ChEBI" id="CHEBI:15378"/>
        <dbReference type="ChEBI" id="CHEBI:30616"/>
        <dbReference type="ChEBI" id="CHEBI:43474"/>
        <dbReference type="ChEBI" id="CHEBI:456216"/>
        <dbReference type="EC" id="5.6.2.4"/>
    </reaction>
</comment>
<evidence type="ECO:0000259" key="12">
    <source>
        <dbReference type="PROSITE" id="PS51192"/>
    </source>
</evidence>
<dbReference type="HAMAP" id="MF_00983">
    <property type="entry name" value="PriA"/>
    <property type="match status" value="1"/>
</dbReference>
<comment type="cofactor">
    <cofactor evidence="11">
        <name>Zn(2+)</name>
        <dbReference type="ChEBI" id="CHEBI:29105"/>
    </cofactor>
    <text evidence="11">Binds 2 zinc ions per subunit.</text>
</comment>
<evidence type="ECO:0000313" key="15">
    <source>
        <dbReference type="Proteomes" id="UP001501600"/>
    </source>
</evidence>
<dbReference type="EMBL" id="BAABLF010000029">
    <property type="protein sequence ID" value="GAA5194609.1"/>
    <property type="molecule type" value="Genomic_DNA"/>
</dbReference>
<dbReference type="Pfam" id="PF18319">
    <property type="entry name" value="Zn_ribbon_PriA"/>
    <property type="match status" value="1"/>
</dbReference>
<feature type="domain" description="Helicase ATP-binding" evidence="12">
    <location>
        <begin position="211"/>
        <end position="377"/>
    </location>
</feature>
<evidence type="ECO:0000256" key="5">
    <source>
        <dbReference type="ARBA" id="ARBA00022801"/>
    </source>
</evidence>
<comment type="caution">
    <text evidence="14">The sequence shown here is derived from an EMBL/GenBank/DDBJ whole genome shotgun (WGS) entry which is preliminary data.</text>
</comment>
<sequence>MFIQVALPVPLPRLFSYLAQEGAPLPAIGARVRVPFGQRHQIGFVVAISDHCDLPAGKLKPITEVLDTDCLLPPFMWKLARMASRYYLSPLGMVLPQLLPVKLRKGEPSAPTPQTQWQLTEAGRTQDPNQLKQAHQQARILSYLHSRGYLEDERVGELEFSRPSLKALAGKGLIESRTEAPLLTKQWQDDFELGERPPTLNTEQAVAVTAINQSEGFAPFLLDGVTGSGKTEVYLTAMEKVLRAGKRVLVLVPEIGLTPQTIARFRRRFPLPMEVLHSGVNDNERLASWQRAKAGASAIVLGTRSALFTPLPDLGLIVIDEEHDASFKQQEGFRYHGRDLAVMRAQLEGVPIVLGSATPSLETLNNVTVGRYRHLQLSQRAGLGRPVKQILQDIRHLQLDAGLSPPLIERIRQHLASGNQVMLFLNRRGFAPALLCHECGHLHECQRCDAFYTVHQSANMVMCHHCGSQRGLPRQCPDCGSTQLFTRGVGTEQLEGALERLFPGYPSVRIDRDSTSRKGSLEAKLEQIRSGEAKILVGTQMLAKGHHFPDVTLVAILDVDSALFSADFRAAERLAQLYVQVAGRAGRASKAGEVVLQTHQPEHPLLHQLMGAGYPAFARDALTERQQAQLPPHWQMAILRSESHQGEVARGFIARAKETLQGLAHPGVQMIGPMPAPLERKAGKFRFQALILAPDRPTLQRALDDWLPQLQTAEPDRRCRWHLERDPQDLL</sequence>
<dbReference type="PANTHER" id="PTHR30580:SF0">
    <property type="entry name" value="PRIMOSOMAL PROTEIN N"/>
    <property type="match status" value="1"/>
</dbReference>
<protein>
    <recommendedName>
        <fullName evidence="11">Replication restart protein PriA</fullName>
    </recommendedName>
    <alternativeName>
        <fullName evidence="11">ATP-dependent DNA helicase PriA</fullName>
        <ecNumber evidence="11">5.6.2.4</ecNumber>
    </alternativeName>
    <alternativeName>
        <fullName evidence="11">DNA 3'-5' helicase PriA</fullName>
    </alternativeName>
</protein>
<keyword evidence="5 11" id="KW-0378">Hydrolase</keyword>
<evidence type="ECO:0000256" key="4">
    <source>
        <dbReference type="ARBA" id="ARBA00022741"/>
    </source>
</evidence>
<dbReference type="InterPro" id="IPR040498">
    <property type="entry name" value="PriA_CRR"/>
</dbReference>
<feature type="binding site" evidence="11">
    <location>
        <position position="479"/>
    </location>
    <ligand>
        <name>Zn(2+)</name>
        <dbReference type="ChEBI" id="CHEBI:29105"/>
        <label>1</label>
    </ligand>
</feature>
<comment type="similarity">
    <text evidence="11">Belongs to the helicase family. PriA subfamily.</text>
</comment>
<dbReference type="RefSeq" id="WP_345317787.1">
    <property type="nucleotide sequence ID" value="NZ_BAABLF010000029.1"/>
</dbReference>
<dbReference type="CDD" id="cd17929">
    <property type="entry name" value="DEXHc_priA"/>
    <property type="match status" value="1"/>
</dbReference>
<feature type="binding site" evidence="11">
    <location>
        <position position="448"/>
    </location>
    <ligand>
        <name>Zn(2+)</name>
        <dbReference type="ChEBI" id="CHEBI:29105"/>
        <label>2</label>
    </ligand>
</feature>
<dbReference type="NCBIfam" id="NF004065">
    <property type="entry name" value="PRK05580.1-1"/>
    <property type="match status" value="1"/>
</dbReference>
<evidence type="ECO:0000256" key="2">
    <source>
        <dbReference type="ARBA" id="ARBA00022705"/>
    </source>
</evidence>
<dbReference type="PROSITE" id="PS51194">
    <property type="entry name" value="HELICASE_CTER"/>
    <property type="match status" value="1"/>
</dbReference>
<feature type="binding site" evidence="11">
    <location>
        <position position="439"/>
    </location>
    <ligand>
        <name>Zn(2+)</name>
        <dbReference type="ChEBI" id="CHEBI:29105"/>
        <label>1</label>
    </ligand>
</feature>
<dbReference type="Pfam" id="PF18074">
    <property type="entry name" value="PriA_C"/>
    <property type="match status" value="1"/>
</dbReference>
<feature type="binding site" evidence="11">
    <location>
        <position position="463"/>
    </location>
    <ligand>
        <name>Zn(2+)</name>
        <dbReference type="ChEBI" id="CHEBI:29105"/>
        <label>2</label>
    </ligand>
</feature>
<dbReference type="CDD" id="cd18804">
    <property type="entry name" value="SF2_C_priA"/>
    <property type="match status" value="1"/>
</dbReference>
<keyword evidence="6 11" id="KW-0347">Helicase</keyword>
<keyword evidence="15" id="KW-1185">Reference proteome</keyword>
<evidence type="ECO:0000256" key="6">
    <source>
        <dbReference type="ARBA" id="ARBA00022806"/>
    </source>
</evidence>
<keyword evidence="9 11" id="KW-0238">DNA-binding</keyword>
<dbReference type="Pfam" id="PF17764">
    <property type="entry name" value="PriA_3primeBD"/>
    <property type="match status" value="1"/>
</dbReference>
<evidence type="ECO:0000256" key="1">
    <source>
        <dbReference type="ARBA" id="ARBA00022515"/>
    </source>
</evidence>
<comment type="catalytic activity">
    <reaction evidence="11">
        <text>Couples ATP hydrolysis with the unwinding of duplex DNA by translocating in the 3'-5' direction.</text>
        <dbReference type="EC" id="5.6.2.4"/>
    </reaction>
</comment>